<dbReference type="EMBL" id="LFIW01001620">
    <property type="protein sequence ID" value="KZL81577.1"/>
    <property type="molecule type" value="Genomic_DNA"/>
</dbReference>
<feature type="non-terminal residue" evidence="1">
    <location>
        <position position="33"/>
    </location>
</feature>
<gene>
    <name evidence="1" type="ORF">CI238_13656</name>
</gene>
<accession>A0A167BPP8</accession>
<name>A0A167BPP8_COLIC</name>
<feature type="non-terminal residue" evidence="1">
    <location>
        <position position="1"/>
    </location>
</feature>
<dbReference type="AlphaFoldDB" id="A0A167BPP8"/>
<evidence type="ECO:0000313" key="2">
    <source>
        <dbReference type="Proteomes" id="UP000076584"/>
    </source>
</evidence>
<organism evidence="1 2">
    <name type="scientific">Colletotrichum incanum</name>
    <name type="common">Soybean anthracnose fungus</name>
    <dbReference type="NCBI Taxonomy" id="1573173"/>
    <lineage>
        <taxon>Eukaryota</taxon>
        <taxon>Fungi</taxon>
        <taxon>Dikarya</taxon>
        <taxon>Ascomycota</taxon>
        <taxon>Pezizomycotina</taxon>
        <taxon>Sordariomycetes</taxon>
        <taxon>Hypocreomycetidae</taxon>
        <taxon>Glomerellales</taxon>
        <taxon>Glomerellaceae</taxon>
        <taxon>Colletotrichum</taxon>
        <taxon>Colletotrichum spaethianum species complex</taxon>
    </lineage>
</organism>
<comment type="caution">
    <text evidence="1">The sequence shown here is derived from an EMBL/GenBank/DDBJ whole genome shotgun (WGS) entry which is preliminary data.</text>
</comment>
<reference evidence="1 2" key="1">
    <citation type="submission" date="2015-06" db="EMBL/GenBank/DDBJ databases">
        <title>Survival trade-offs in plant roots during colonization by closely related pathogenic and mutualistic fungi.</title>
        <authorList>
            <person name="Hacquard S."/>
            <person name="Kracher B."/>
            <person name="Hiruma K."/>
            <person name="Weinman A."/>
            <person name="Muench P."/>
            <person name="Garrido Oter R."/>
            <person name="Ver Loren van Themaat E."/>
            <person name="Dallerey J.-F."/>
            <person name="Damm U."/>
            <person name="Henrissat B."/>
            <person name="Lespinet O."/>
            <person name="Thon M."/>
            <person name="Kemen E."/>
            <person name="McHardy A.C."/>
            <person name="Schulze-Lefert P."/>
            <person name="O'Connell R.J."/>
        </authorList>
    </citation>
    <scope>NUCLEOTIDE SEQUENCE [LARGE SCALE GENOMIC DNA]</scope>
    <source>
        <strain evidence="1 2">MAFF 238704</strain>
    </source>
</reference>
<proteinExistence type="predicted"/>
<dbReference type="Proteomes" id="UP000076584">
    <property type="component" value="Unassembled WGS sequence"/>
</dbReference>
<protein>
    <submittedName>
        <fullName evidence="1">Uncharacterized protein</fullName>
    </submittedName>
</protein>
<sequence>LRTMLAALMSISALRTPRQLKTMLAVSTLTPRS</sequence>
<evidence type="ECO:0000313" key="1">
    <source>
        <dbReference type="EMBL" id="KZL81577.1"/>
    </source>
</evidence>
<keyword evidence="2" id="KW-1185">Reference proteome</keyword>